<reference evidence="1 2" key="1">
    <citation type="submission" date="2019-05" db="EMBL/GenBank/DDBJ databases">
        <title>Genomes sequences of two Nocardia cyriacigeorgica environmental isolates, type strains Nocardia asteroides ATCC 19247 and Nocardia cyriacigeorgica DSM 44484.</title>
        <authorList>
            <person name="Vautrin F."/>
            <person name="Bergeron E."/>
            <person name="Dubost A."/>
            <person name="Abrouk D."/>
            <person name="Rodriguez Nava V."/>
            <person name="Pujic P."/>
        </authorList>
    </citation>
    <scope>NUCLEOTIDE SEQUENCE [LARGE SCALE GENOMIC DNA]</scope>
    <source>
        <strain evidence="1 2">EML 446</strain>
    </source>
</reference>
<dbReference type="Pfam" id="PF13830">
    <property type="entry name" value="DUF4192"/>
    <property type="match status" value="1"/>
</dbReference>
<dbReference type="AlphaFoldDB" id="A0A5R8NQ08"/>
<name>A0A5R8NQ08_9NOCA</name>
<protein>
    <submittedName>
        <fullName evidence="1">DUF4192 family protein</fullName>
    </submittedName>
</protein>
<dbReference type="EMBL" id="VBUT01000005">
    <property type="protein sequence ID" value="TLF77770.1"/>
    <property type="molecule type" value="Genomic_DNA"/>
</dbReference>
<gene>
    <name evidence="1" type="ORF">FEK34_15900</name>
</gene>
<proteinExistence type="predicted"/>
<organism evidence="1 2">
    <name type="scientific">Nocardia cyriacigeorgica</name>
    <dbReference type="NCBI Taxonomy" id="135487"/>
    <lineage>
        <taxon>Bacteria</taxon>
        <taxon>Bacillati</taxon>
        <taxon>Actinomycetota</taxon>
        <taxon>Actinomycetes</taxon>
        <taxon>Mycobacteriales</taxon>
        <taxon>Nocardiaceae</taxon>
        <taxon>Nocardia</taxon>
    </lineage>
</organism>
<accession>A0A5R8NQ08</accession>
<dbReference type="RefSeq" id="WP_138448554.1">
    <property type="nucleotide sequence ID" value="NZ_VBUT01000005.1"/>
</dbReference>
<dbReference type="InterPro" id="IPR025447">
    <property type="entry name" value="DUF4192"/>
</dbReference>
<comment type="caution">
    <text evidence="1">The sequence shown here is derived from an EMBL/GenBank/DDBJ whole genome shotgun (WGS) entry which is preliminary data.</text>
</comment>
<sequence>MEFDDPGQLIASLRLRAEEGWNVLAHRDQPAIVLAGVVLTENSVAHLHGYARLGLYDDDGRFDLDQIRAHLRWLGRNVQSDAMFALIVDGHGPCRRHPCRDYSPVLAEISALAHYCGCELAHAWHLHSLDPGSGWTSLTTPNRSGIITVPPTPQADSQAVFTDRSPRHGSHIVSEQMLLEALEFLVERVRGLDTEALPRRV</sequence>
<dbReference type="Proteomes" id="UP000306378">
    <property type="component" value="Unassembled WGS sequence"/>
</dbReference>
<evidence type="ECO:0000313" key="1">
    <source>
        <dbReference type="EMBL" id="TLF77770.1"/>
    </source>
</evidence>
<evidence type="ECO:0000313" key="2">
    <source>
        <dbReference type="Proteomes" id="UP000306378"/>
    </source>
</evidence>